<dbReference type="Gene3D" id="1.10.10.10">
    <property type="entry name" value="Winged helix-like DNA-binding domain superfamily/Winged helix DNA-binding domain"/>
    <property type="match status" value="1"/>
</dbReference>
<comment type="caution">
    <text evidence="5">The sequence shown here is derived from an EMBL/GenBank/DDBJ whole genome shotgun (WGS) entry which is preliminary data.</text>
</comment>
<accession>A0A8H4QQU5</accession>
<keyword evidence="6" id="KW-1185">Reference proteome</keyword>
<proteinExistence type="predicted"/>
<evidence type="ECO:0000313" key="6">
    <source>
        <dbReference type="Proteomes" id="UP000521872"/>
    </source>
</evidence>
<keyword evidence="1 2" id="KW-0238">DNA-binding</keyword>
<dbReference type="SMART" id="SM00339">
    <property type="entry name" value="FH"/>
    <property type="match status" value="1"/>
</dbReference>
<evidence type="ECO:0000313" key="5">
    <source>
        <dbReference type="EMBL" id="KAF4615710.1"/>
    </source>
</evidence>
<gene>
    <name evidence="5" type="ORF">D9613_012504</name>
</gene>
<dbReference type="GO" id="GO:0005634">
    <property type="term" value="C:nucleus"/>
    <property type="evidence" value="ECO:0007669"/>
    <property type="project" value="UniProtKB-SubCell"/>
</dbReference>
<sequence>MPRKSSISPSKCMKVARPAPKKQTSEKRSKSFGKQMQAALEARGANDWDFTSLSPKIEAYIRQQMVKRKHPMPSYWSPLDLRSLPQFNPIKPDYFTLILLAIWGSPEKRLTLQGIYAAINHRFGIRMTKANEGSLRHKLSHEKELFYNLKPLTGWFPTSSRRKRRKDDGQLGNGEPWMINPFFIYSLDPKPLEKFYAPPPLLCNIPVSLYLDNFTPFDASEACVDCALGPFPPLHLCSHSPGTPLPPLYNSYFEPRSHFHL</sequence>
<feature type="region of interest" description="Disordered" evidence="3">
    <location>
        <begin position="1"/>
        <end position="36"/>
    </location>
</feature>
<evidence type="ECO:0000256" key="3">
    <source>
        <dbReference type="SAM" id="MobiDB-lite"/>
    </source>
</evidence>
<keyword evidence="2" id="KW-0539">Nucleus</keyword>
<dbReference type="GO" id="GO:0003700">
    <property type="term" value="F:DNA-binding transcription factor activity"/>
    <property type="evidence" value="ECO:0007669"/>
    <property type="project" value="InterPro"/>
</dbReference>
<dbReference type="InterPro" id="IPR001766">
    <property type="entry name" value="Fork_head_dom"/>
</dbReference>
<organism evidence="5 6">
    <name type="scientific">Agrocybe pediades</name>
    <dbReference type="NCBI Taxonomy" id="84607"/>
    <lineage>
        <taxon>Eukaryota</taxon>
        <taxon>Fungi</taxon>
        <taxon>Dikarya</taxon>
        <taxon>Basidiomycota</taxon>
        <taxon>Agaricomycotina</taxon>
        <taxon>Agaricomycetes</taxon>
        <taxon>Agaricomycetidae</taxon>
        <taxon>Agaricales</taxon>
        <taxon>Agaricineae</taxon>
        <taxon>Strophariaceae</taxon>
        <taxon>Agrocybe</taxon>
    </lineage>
</organism>
<dbReference type="AlphaFoldDB" id="A0A8H4QQU5"/>
<evidence type="ECO:0000256" key="1">
    <source>
        <dbReference type="ARBA" id="ARBA00023125"/>
    </source>
</evidence>
<evidence type="ECO:0000256" key="2">
    <source>
        <dbReference type="PROSITE-ProRule" id="PRU00089"/>
    </source>
</evidence>
<name>A0A8H4QQU5_9AGAR</name>
<dbReference type="SUPFAM" id="SSF46785">
    <property type="entry name" value="Winged helix' DNA-binding domain"/>
    <property type="match status" value="1"/>
</dbReference>
<dbReference type="PROSITE" id="PS50039">
    <property type="entry name" value="FORK_HEAD_3"/>
    <property type="match status" value="1"/>
</dbReference>
<dbReference type="InterPro" id="IPR036390">
    <property type="entry name" value="WH_DNA-bd_sf"/>
</dbReference>
<feature type="DNA-binding region" description="Fork-head" evidence="2">
    <location>
        <begin position="94"/>
        <end position="181"/>
    </location>
</feature>
<dbReference type="EMBL" id="JAACJL010000034">
    <property type="protein sequence ID" value="KAF4615710.1"/>
    <property type="molecule type" value="Genomic_DNA"/>
</dbReference>
<dbReference type="GO" id="GO:0043565">
    <property type="term" value="F:sequence-specific DNA binding"/>
    <property type="evidence" value="ECO:0007669"/>
    <property type="project" value="InterPro"/>
</dbReference>
<dbReference type="Pfam" id="PF00250">
    <property type="entry name" value="Forkhead"/>
    <property type="match status" value="1"/>
</dbReference>
<dbReference type="InterPro" id="IPR036388">
    <property type="entry name" value="WH-like_DNA-bd_sf"/>
</dbReference>
<evidence type="ECO:0000259" key="4">
    <source>
        <dbReference type="PROSITE" id="PS50039"/>
    </source>
</evidence>
<protein>
    <recommendedName>
        <fullName evidence="4">Fork-head domain-containing protein</fullName>
    </recommendedName>
</protein>
<comment type="subcellular location">
    <subcellularLocation>
        <location evidence="2">Nucleus</location>
    </subcellularLocation>
</comment>
<feature type="domain" description="Fork-head" evidence="4">
    <location>
        <begin position="94"/>
        <end position="181"/>
    </location>
</feature>
<reference evidence="5 6" key="1">
    <citation type="submission" date="2019-12" db="EMBL/GenBank/DDBJ databases">
        <authorList>
            <person name="Floudas D."/>
            <person name="Bentzer J."/>
            <person name="Ahren D."/>
            <person name="Johansson T."/>
            <person name="Persson P."/>
            <person name="Tunlid A."/>
        </authorList>
    </citation>
    <scope>NUCLEOTIDE SEQUENCE [LARGE SCALE GENOMIC DNA]</scope>
    <source>
        <strain evidence="5 6">CBS 102.39</strain>
    </source>
</reference>
<dbReference type="Proteomes" id="UP000521872">
    <property type="component" value="Unassembled WGS sequence"/>
</dbReference>